<dbReference type="InterPro" id="IPR029039">
    <property type="entry name" value="Flavoprotein-like_sf"/>
</dbReference>
<name>A0ABP6SV30_9ACTN</name>
<dbReference type="InterPro" id="IPR050712">
    <property type="entry name" value="NAD(P)H-dep_reductase"/>
</dbReference>
<dbReference type="PANTHER" id="PTHR30543:SF21">
    <property type="entry name" value="NAD(P)H-DEPENDENT FMN REDUCTASE LOT6"/>
    <property type="match status" value="1"/>
</dbReference>
<feature type="domain" description="NADPH-dependent FMN reductase-like" evidence="1">
    <location>
        <begin position="4"/>
        <end position="148"/>
    </location>
</feature>
<organism evidence="2 3">
    <name type="scientific">Cryptosporangium minutisporangium</name>
    <dbReference type="NCBI Taxonomy" id="113569"/>
    <lineage>
        <taxon>Bacteria</taxon>
        <taxon>Bacillati</taxon>
        <taxon>Actinomycetota</taxon>
        <taxon>Actinomycetes</taxon>
        <taxon>Cryptosporangiales</taxon>
        <taxon>Cryptosporangiaceae</taxon>
        <taxon>Cryptosporangium</taxon>
    </lineage>
</organism>
<evidence type="ECO:0000313" key="2">
    <source>
        <dbReference type="EMBL" id="GAA3385738.1"/>
    </source>
</evidence>
<protein>
    <submittedName>
        <fullName evidence="2">NADPH-dependent FMN reductase</fullName>
    </submittedName>
</protein>
<gene>
    <name evidence="2" type="ORF">GCM10020369_20440</name>
</gene>
<dbReference type="Proteomes" id="UP001501676">
    <property type="component" value="Unassembled WGS sequence"/>
</dbReference>
<evidence type="ECO:0000259" key="1">
    <source>
        <dbReference type="Pfam" id="PF03358"/>
    </source>
</evidence>
<accession>A0ABP6SV30</accession>
<dbReference type="SUPFAM" id="SSF52218">
    <property type="entry name" value="Flavoproteins"/>
    <property type="match status" value="1"/>
</dbReference>
<dbReference type="PANTHER" id="PTHR30543">
    <property type="entry name" value="CHROMATE REDUCTASE"/>
    <property type="match status" value="1"/>
</dbReference>
<dbReference type="Pfam" id="PF03358">
    <property type="entry name" value="FMN_red"/>
    <property type="match status" value="1"/>
</dbReference>
<dbReference type="Gene3D" id="3.40.50.360">
    <property type="match status" value="1"/>
</dbReference>
<dbReference type="InterPro" id="IPR005025">
    <property type="entry name" value="FMN_Rdtase-like_dom"/>
</dbReference>
<reference evidence="3" key="1">
    <citation type="journal article" date="2019" name="Int. J. Syst. Evol. Microbiol.">
        <title>The Global Catalogue of Microorganisms (GCM) 10K type strain sequencing project: providing services to taxonomists for standard genome sequencing and annotation.</title>
        <authorList>
            <consortium name="The Broad Institute Genomics Platform"/>
            <consortium name="The Broad Institute Genome Sequencing Center for Infectious Disease"/>
            <person name="Wu L."/>
            <person name="Ma J."/>
        </authorList>
    </citation>
    <scope>NUCLEOTIDE SEQUENCE [LARGE SCALE GENOMIC DNA]</scope>
    <source>
        <strain evidence="3">JCM 9458</strain>
    </source>
</reference>
<sequence length="188" mass="20339">MSRLQIIVASTRPGRIGLPVGQWVETAAAKHGGFDEIDLADLGAIDLPLLDEPKHPRLGQYTHQHTKDWAARVGAADAFVFVLAEYNHSFTAAVKNAVDYLHTEWQHKPAGLVTYGGVSGGLRAAQAFKPVLQALKVVTLTEAVTIPFVQQFVEDGLFTPNELIEASAGTMLDELGRWGNTLSPLRAS</sequence>
<evidence type="ECO:0000313" key="3">
    <source>
        <dbReference type="Proteomes" id="UP001501676"/>
    </source>
</evidence>
<dbReference type="RefSeq" id="WP_345727777.1">
    <property type="nucleotide sequence ID" value="NZ_BAAAYN010000012.1"/>
</dbReference>
<dbReference type="EMBL" id="BAAAYN010000012">
    <property type="protein sequence ID" value="GAA3385738.1"/>
    <property type="molecule type" value="Genomic_DNA"/>
</dbReference>
<comment type="caution">
    <text evidence="2">The sequence shown here is derived from an EMBL/GenBank/DDBJ whole genome shotgun (WGS) entry which is preliminary data.</text>
</comment>
<proteinExistence type="predicted"/>
<keyword evidence="3" id="KW-1185">Reference proteome</keyword>